<evidence type="ECO:0000259" key="6">
    <source>
        <dbReference type="Pfam" id="PF03275"/>
    </source>
</evidence>
<dbReference type="InterPro" id="IPR015899">
    <property type="entry name" value="UDP-GalPyranose_mutase_C"/>
</dbReference>
<evidence type="ECO:0000256" key="5">
    <source>
        <dbReference type="ARBA" id="ARBA00023235"/>
    </source>
</evidence>
<keyword evidence="4" id="KW-0274">FAD</keyword>
<sequence>MEKIKNLIVGSGLSGAVLARKIAEEKKEKVLIIDRRNHIGGNVYDYKDQETNITIHKYGPHVFHTSIKEVWDFLSRFTKWHYFFYKVRAYIDGKEVNIPFNLDSLYKVFPKKIAFNLEEKLLKCYEFDTKTTILELRNSKDEDLKFLAEYIYKKVFLGYTSKQWGVDPEHIDASVSARVPIYISKDDRYFQDTYQAIPKEGYTKMVENILNHPLIELRLNVDFKEAKKELDYENLFYTGAIDEFFDYKFGKLPYRSLDIKFEKYDKEYMQSCAQMNYPNNFDFTRSVEYKYYLDEKSEKTILSYEYPCEFEEGKNERYYPIPNEENQKLYERYLQEVNEFKNIYFLGRLGDYKYYDMDKTVDRILKFAKTKEIK</sequence>
<organism evidence="7 8">
    <name type="scientific">Campylobacter taeniopygiae</name>
    <dbReference type="NCBI Taxonomy" id="2510188"/>
    <lineage>
        <taxon>Bacteria</taxon>
        <taxon>Pseudomonadati</taxon>
        <taxon>Campylobacterota</taxon>
        <taxon>Epsilonproteobacteria</taxon>
        <taxon>Campylobacterales</taxon>
        <taxon>Campylobacteraceae</taxon>
        <taxon>Campylobacter</taxon>
    </lineage>
</organism>
<comment type="cofactor">
    <cofactor evidence="1">
        <name>FAD</name>
        <dbReference type="ChEBI" id="CHEBI:57692"/>
    </cofactor>
</comment>
<evidence type="ECO:0000313" key="7">
    <source>
        <dbReference type="EMBL" id="TKX34107.1"/>
    </source>
</evidence>
<evidence type="ECO:0000313" key="8">
    <source>
        <dbReference type="Proteomes" id="UP000309584"/>
    </source>
</evidence>
<dbReference type="SUPFAM" id="SSF51971">
    <property type="entry name" value="Nucleotide-binding domain"/>
    <property type="match status" value="1"/>
</dbReference>
<accession>A0ABY2TJT5</accession>
<gene>
    <name evidence="7" type="primary">glf</name>
    <name evidence="7" type="ORF">CQA75_04210</name>
</gene>
<dbReference type="Gene3D" id="3.40.50.720">
    <property type="entry name" value="NAD(P)-binding Rossmann-like Domain"/>
    <property type="match status" value="3"/>
</dbReference>
<dbReference type="EMBL" id="NXLY01000006">
    <property type="protein sequence ID" value="TKX34107.1"/>
    <property type="molecule type" value="Genomic_DNA"/>
</dbReference>
<keyword evidence="5" id="KW-0413">Isomerase</keyword>
<evidence type="ECO:0000256" key="3">
    <source>
        <dbReference type="ARBA" id="ARBA00022630"/>
    </source>
</evidence>
<dbReference type="RefSeq" id="WP_137623802.1">
    <property type="nucleotide sequence ID" value="NZ_NXLY01000006.1"/>
</dbReference>
<evidence type="ECO:0000256" key="1">
    <source>
        <dbReference type="ARBA" id="ARBA00001974"/>
    </source>
</evidence>
<comment type="caution">
    <text evidence="7">The sequence shown here is derived from an EMBL/GenBank/DDBJ whole genome shotgun (WGS) entry which is preliminary data.</text>
</comment>
<dbReference type="Proteomes" id="UP000309584">
    <property type="component" value="Unassembled WGS sequence"/>
</dbReference>
<dbReference type="InterPro" id="IPR004379">
    <property type="entry name" value="UDP-GALP_mutase"/>
</dbReference>
<dbReference type="PANTHER" id="PTHR21197:SF0">
    <property type="entry name" value="UDP-GALACTOPYRANOSE MUTASE"/>
    <property type="match status" value="1"/>
</dbReference>
<evidence type="ECO:0000256" key="4">
    <source>
        <dbReference type="ARBA" id="ARBA00022827"/>
    </source>
</evidence>
<feature type="domain" description="UDP-galactopyranose mutase C-terminal" evidence="6">
    <location>
        <begin position="154"/>
        <end position="354"/>
    </location>
</feature>
<protein>
    <submittedName>
        <fullName evidence="7">UDP-galactopyranose mutase</fullName>
    </submittedName>
</protein>
<evidence type="ECO:0000256" key="2">
    <source>
        <dbReference type="ARBA" id="ARBA00009321"/>
    </source>
</evidence>
<keyword evidence="3" id="KW-0285">Flavoprotein</keyword>
<keyword evidence="8" id="KW-1185">Reference proteome</keyword>
<dbReference type="PANTHER" id="PTHR21197">
    <property type="entry name" value="UDP-GALACTOPYRANOSE MUTASE"/>
    <property type="match status" value="1"/>
</dbReference>
<reference evidence="7 8" key="1">
    <citation type="submission" date="2018-05" db="EMBL/GenBank/DDBJ databases">
        <title>Novel Campyloabacter and Helicobacter Species and Strains.</title>
        <authorList>
            <person name="Mannion A.J."/>
            <person name="Shen Z."/>
            <person name="Fox J.G."/>
        </authorList>
    </citation>
    <scope>NUCLEOTIDE SEQUENCE [LARGE SCALE GENOMIC DNA]</scope>
    <source>
        <strain evidence="8">MIT10-5678</strain>
    </source>
</reference>
<dbReference type="SUPFAM" id="SSF54373">
    <property type="entry name" value="FAD-linked reductases, C-terminal domain"/>
    <property type="match status" value="1"/>
</dbReference>
<dbReference type="NCBIfam" id="TIGR00031">
    <property type="entry name" value="UDP-GALP_mutase"/>
    <property type="match status" value="1"/>
</dbReference>
<name>A0ABY2TJT5_9BACT</name>
<dbReference type="Pfam" id="PF03275">
    <property type="entry name" value="GLF"/>
    <property type="match status" value="1"/>
</dbReference>
<comment type="similarity">
    <text evidence="2">Belongs to the UDP-galactopyranose/dTDP-fucopyranose mutase family.</text>
</comment>
<dbReference type="Pfam" id="PF13450">
    <property type="entry name" value="NAD_binding_8"/>
    <property type="match status" value="1"/>
</dbReference>
<proteinExistence type="inferred from homology"/>